<evidence type="ECO:0000256" key="2">
    <source>
        <dbReference type="ARBA" id="ARBA00022516"/>
    </source>
</evidence>
<dbReference type="Gene3D" id="3.40.50.720">
    <property type="entry name" value="NAD(P)-binding Rossmann-like Domain"/>
    <property type="match status" value="1"/>
</dbReference>
<dbReference type="GO" id="GO:0008654">
    <property type="term" value="P:phospholipid biosynthetic process"/>
    <property type="evidence" value="ECO:0007669"/>
    <property type="project" value="UniProtKB-KW"/>
</dbReference>
<keyword evidence="7" id="KW-1208">Phospholipid metabolism</keyword>
<evidence type="ECO:0000256" key="9">
    <source>
        <dbReference type="PIRSR" id="PIRSR000114-3"/>
    </source>
</evidence>
<name>A0A347ZRA5_9CHLR</name>
<dbReference type="EC" id="1.1.1.94" evidence="11"/>
<keyword evidence="3 10" id="KW-0560">Oxidoreductase</keyword>
<dbReference type="InterPro" id="IPR006168">
    <property type="entry name" value="G3P_DH_NAD-dep"/>
</dbReference>
<dbReference type="EMBL" id="QUMS01000001">
    <property type="protein sequence ID" value="REG11610.1"/>
    <property type="molecule type" value="Genomic_DNA"/>
</dbReference>
<feature type="domain" description="Glycerol-3-phosphate dehydrogenase NAD-dependent N-terminal" evidence="12">
    <location>
        <begin position="7"/>
        <end position="167"/>
    </location>
</feature>
<sequence>MKKITAAIVGAGVMGTATAWPLSDNGHEIRLVGTHLDRDIIQSCKEKNFHPRLKRELPPNVTPYYLEEIETALEGVDFILSGVNSMGAHWIGQTLAPYLKAGDTVIAVTKGLEAEPGGSLLILPEVLRAELPAGLREQVSLAAIGGPCIAGELAGRRQSCVFFGSREIETARWLADIYRTDYYHVQPTSEMVALEVAVALKNAYALGVGLAAGMLKASGGPDTAGAYMHNTAAALFAQGATEIHHILTMLGVDEHFAYGLPGAGDLFVTSRGGRSVTLGQLLGEGKSIQEARAILKGETLEAALVIEQMAVALPKLEARGLLRAQDMPLMHTLIDVVVNAQPLRLDFDAMFSQLG</sequence>
<proteinExistence type="inferred from homology"/>
<feature type="binding site" evidence="9">
    <location>
        <position position="150"/>
    </location>
    <ligand>
        <name>NAD(+)</name>
        <dbReference type="ChEBI" id="CHEBI:57540"/>
    </ligand>
</feature>
<dbReference type="GO" id="GO:0046168">
    <property type="term" value="P:glycerol-3-phosphate catabolic process"/>
    <property type="evidence" value="ECO:0007669"/>
    <property type="project" value="InterPro"/>
</dbReference>
<dbReference type="InterPro" id="IPR008927">
    <property type="entry name" value="6-PGluconate_DH-like_C_sf"/>
</dbReference>
<evidence type="ECO:0000256" key="3">
    <source>
        <dbReference type="ARBA" id="ARBA00023002"/>
    </source>
</evidence>
<dbReference type="SUPFAM" id="SSF51735">
    <property type="entry name" value="NAD(P)-binding Rossmann-fold domains"/>
    <property type="match status" value="1"/>
</dbReference>
<dbReference type="PANTHER" id="PTHR11728:SF1">
    <property type="entry name" value="GLYCEROL-3-PHOSPHATE DEHYDROGENASE [NAD(+)] 2, CHLOROPLASTIC"/>
    <property type="match status" value="1"/>
</dbReference>
<dbReference type="InterPro" id="IPR006109">
    <property type="entry name" value="G3P_DH_NAD-dep_C"/>
</dbReference>
<dbReference type="RefSeq" id="WP_116224732.1">
    <property type="nucleotide sequence ID" value="NZ_AP018437.1"/>
</dbReference>
<evidence type="ECO:0000256" key="1">
    <source>
        <dbReference type="ARBA" id="ARBA00011009"/>
    </source>
</evidence>
<dbReference type="GO" id="GO:0005829">
    <property type="term" value="C:cytosol"/>
    <property type="evidence" value="ECO:0007669"/>
    <property type="project" value="TreeGrafter"/>
</dbReference>
<dbReference type="GO" id="GO:0005975">
    <property type="term" value="P:carbohydrate metabolic process"/>
    <property type="evidence" value="ECO:0007669"/>
    <property type="project" value="InterPro"/>
</dbReference>
<keyword evidence="6" id="KW-0594">Phospholipid biosynthesis</keyword>
<evidence type="ECO:0000256" key="6">
    <source>
        <dbReference type="ARBA" id="ARBA00023209"/>
    </source>
</evidence>
<dbReference type="PANTHER" id="PTHR11728">
    <property type="entry name" value="GLYCEROL-3-PHOSPHATE DEHYDROGENASE"/>
    <property type="match status" value="1"/>
</dbReference>
<dbReference type="OrthoDB" id="9812273at2"/>
<dbReference type="Proteomes" id="UP000256388">
    <property type="component" value="Unassembled WGS sequence"/>
</dbReference>
<dbReference type="GO" id="GO:0051287">
    <property type="term" value="F:NAD binding"/>
    <property type="evidence" value="ECO:0007669"/>
    <property type="project" value="InterPro"/>
</dbReference>
<evidence type="ECO:0000259" key="12">
    <source>
        <dbReference type="Pfam" id="PF01210"/>
    </source>
</evidence>
<keyword evidence="2" id="KW-0444">Lipid biosynthesis</keyword>
<organism evidence="14 15">
    <name type="scientific">Pelolinea submarina</name>
    <dbReference type="NCBI Taxonomy" id="913107"/>
    <lineage>
        <taxon>Bacteria</taxon>
        <taxon>Bacillati</taxon>
        <taxon>Chloroflexota</taxon>
        <taxon>Anaerolineae</taxon>
        <taxon>Anaerolineales</taxon>
        <taxon>Anaerolineaceae</taxon>
        <taxon>Pelolinea</taxon>
    </lineage>
</organism>
<dbReference type="PIRSF" id="PIRSF000114">
    <property type="entry name" value="Glycerol-3-P_dh"/>
    <property type="match status" value="1"/>
</dbReference>
<evidence type="ECO:0000313" key="14">
    <source>
        <dbReference type="EMBL" id="REG11610.1"/>
    </source>
</evidence>
<evidence type="ECO:0000256" key="4">
    <source>
        <dbReference type="ARBA" id="ARBA00023027"/>
    </source>
</evidence>
<dbReference type="PRINTS" id="PR00077">
    <property type="entry name" value="GPDHDRGNASE"/>
</dbReference>
<keyword evidence="15" id="KW-1185">Reference proteome</keyword>
<comment type="similarity">
    <text evidence="1 10">Belongs to the NAD-dependent glycerol-3-phosphate dehydrogenase family.</text>
</comment>
<accession>A0A347ZRA5</accession>
<dbReference type="Pfam" id="PF07479">
    <property type="entry name" value="NAD_Gly3P_dh_C"/>
    <property type="match status" value="1"/>
</dbReference>
<keyword evidence="4 9" id="KW-0520">NAD</keyword>
<protein>
    <recommendedName>
        <fullName evidence="11">Glycerol-3-phosphate dehydrogenase</fullName>
        <ecNumber evidence="11">1.1.1.94</ecNumber>
    </recommendedName>
</protein>
<evidence type="ECO:0000256" key="8">
    <source>
        <dbReference type="PIRSR" id="PIRSR000114-1"/>
    </source>
</evidence>
<evidence type="ECO:0000256" key="5">
    <source>
        <dbReference type="ARBA" id="ARBA00023098"/>
    </source>
</evidence>
<keyword evidence="5" id="KW-0443">Lipid metabolism</keyword>
<evidence type="ECO:0000259" key="13">
    <source>
        <dbReference type="Pfam" id="PF07479"/>
    </source>
</evidence>
<dbReference type="GO" id="GO:0141153">
    <property type="term" value="F:glycerol-3-phosphate dehydrogenase (NADP+) activity"/>
    <property type="evidence" value="ECO:0007669"/>
    <property type="project" value="RHEA"/>
</dbReference>
<reference evidence="14 15" key="1">
    <citation type="submission" date="2018-08" db="EMBL/GenBank/DDBJ databases">
        <title>Genomic Encyclopedia of Type Strains, Phase IV (KMG-IV): sequencing the most valuable type-strain genomes for metagenomic binning, comparative biology and taxonomic classification.</title>
        <authorList>
            <person name="Goeker M."/>
        </authorList>
    </citation>
    <scope>NUCLEOTIDE SEQUENCE [LARGE SCALE GENOMIC DNA]</scope>
    <source>
        <strain evidence="14 15">DSM 23923</strain>
    </source>
</reference>
<gene>
    <name evidence="14" type="ORF">DFR64_1502</name>
</gene>
<comment type="caution">
    <text evidence="14">The sequence shown here is derived from an EMBL/GenBank/DDBJ whole genome shotgun (WGS) entry which is preliminary data.</text>
</comment>
<dbReference type="Pfam" id="PF01210">
    <property type="entry name" value="NAD_Gly3P_dh_N"/>
    <property type="match status" value="1"/>
</dbReference>
<dbReference type="InterPro" id="IPR011128">
    <property type="entry name" value="G3P_DH_NAD-dep_N"/>
</dbReference>
<dbReference type="Gene3D" id="1.10.1040.10">
    <property type="entry name" value="N-(1-d-carboxylethyl)-l-norvaline Dehydrogenase, domain 2"/>
    <property type="match status" value="1"/>
</dbReference>
<comment type="catalytic activity">
    <reaction evidence="11">
        <text>sn-glycerol 3-phosphate + NADP(+) = dihydroxyacetone phosphate + NADPH + H(+)</text>
        <dbReference type="Rhea" id="RHEA:11096"/>
        <dbReference type="ChEBI" id="CHEBI:15378"/>
        <dbReference type="ChEBI" id="CHEBI:57597"/>
        <dbReference type="ChEBI" id="CHEBI:57642"/>
        <dbReference type="ChEBI" id="CHEBI:57783"/>
        <dbReference type="ChEBI" id="CHEBI:58349"/>
        <dbReference type="EC" id="1.1.1.94"/>
    </reaction>
</comment>
<evidence type="ECO:0000256" key="7">
    <source>
        <dbReference type="ARBA" id="ARBA00023264"/>
    </source>
</evidence>
<evidence type="ECO:0000313" key="15">
    <source>
        <dbReference type="Proteomes" id="UP000256388"/>
    </source>
</evidence>
<feature type="domain" description="Glycerol-3-phosphate dehydrogenase NAD-dependent C-terminal" evidence="13">
    <location>
        <begin position="191"/>
        <end position="342"/>
    </location>
</feature>
<feature type="binding site" evidence="9">
    <location>
        <begin position="10"/>
        <end position="15"/>
    </location>
    <ligand>
        <name>NAD(+)</name>
        <dbReference type="ChEBI" id="CHEBI:57540"/>
    </ligand>
</feature>
<feature type="binding site" evidence="9">
    <location>
        <position position="274"/>
    </location>
    <ligand>
        <name>NAD(+)</name>
        <dbReference type="ChEBI" id="CHEBI:57540"/>
    </ligand>
</feature>
<dbReference type="AlphaFoldDB" id="A0A347ZRA5"/>
<dbReference type="SUPFAM" id="SSF48179">
    <property type="entry name" value="6-phosphogluconate dehydrogenase C-terminal domain-like"/>
    <property type="match status" value="1"/>
</dbReference>
<dbReference type="InterPro" id="IPR013328">
    <property type="entry name" value="6PGD_dom2"/>
</dbReference>
<dbReference type="InterPro" id="IPR036291">
    <property type="entry name" value="NAD(P)-bd_dom_sf"/>
</dbReference>
<feature type="active site" description="Proton acceptor" evidence="8">
    <location>
        <position position="201"/>
    </location>
</feature>
<evidence type="ECO:0000256" key="10">
    <source>
        <dbReference type="RuleBase" id="RU000437"/>
    </source>
</evidence>
<evidence type="ECO:0000256" key="11">
    <source>
        <dbReference type="RuleBase" id="RU000439"/>
    </source>
</evidence>